<dbReference type="PANTHER" id="PTHR44942">
    <property type="entry name" value="METHYLTRANSF_11 DOMAIN-CONTAINING PROTEIN"/>
    <property type="match status" value="1"/>
</dbReference>
<evidence type="ECO:0000256" key="2">
    <source>
        <dbReference type="ARBA" id="ARBA00022679"/>
    </source>
</evidence>
<dbReference type="Gene3D" id="3.40.50.150">
    <property type="entry name" value="Vaccinia Virus protein VP39"/>
    <property type="match status" value="1"/>
</dbReference>
<keyword evidence="1" id="KW-0489">Methyltransferase</keyword>
<dbReference type="CDD" id="cd02440">
    <property type="entry name" value="AdoMet_MTases"/>
    <property type="match status" value="1"/>
</dbReference>
<reference evidence="4 5" key="1">
    <citation type="submission" date="2021-01" db="EMBL/GenBank/DDBJ databases">
        <title>Whole genome shotgun sequence of Verrucosispora lutea NBRC 106530.</title>
        <authorList>
            <person name="Komaki H."/>
            <person name="Tamura T."/>
        </authorList>
    </citation>
    <scope>NUCLEOTIDE SEQUENCE [LARGE SCALE GENOMIC DNA]</scope>
    <source>
        <strain evidence="4 5">NBRC 106530</strain>
    </source>
</reference>
<proteinExistence type="predicted"/>
<dbReference type="Gene3D" id="3.60.15.10">
    <property type="entry name" value="Ribonuclease Z/Hydroxyacylglutathione hydrolase-like"/>
    <property type="match status" value="1"/>
</dbReference>
<protein>
    <recommendedName>
        <fullName evidence="3">Metallo-beta-lactamase domain-containing protein</fullName>
    </recommendedName>
</protein>
<dbReference type="SUPFAM" id="SSF53335">
    <property type="entry name" value="S-adenosyl-L-methionine-dependent methyltransferases"/>
    <property type="match status" value="1"/>
</dbReference>
<comment type="caution">
    <text evidence="4">The sequence shown here is derived from an EMBL/GenBank/DDBJ whole genome shotgun (WGS) entry which is preliminary data.</text>
</comment>
<keyword evidence="2" id="KW-0808">Transferase</keyword>
<feature type="domain" description="Metallo-beta-lactamase" evidence="3">
    <location>
        <begin position="362"/>
        <end position="537"/>
    </location>
</feature>
<sequence length="628" mass="69151">MGAGFSGEVARHYAPYRRGYPPEVLDAIVGAFGLSANDTVVDLGCGTGQLSLPLTARVGAVVGVDPEPDMLALARRAATKGGNSNATWLLGTDRDLPRLSRLLGDRTVGAVTIAVAIHFMDRDTLFRAARPLLRPGGGIAVITNGTSLWLPDAAWSRTLRECLETLLGHPVTATCQTDEAGRQRNRDALVAAGYRFVESSVQYDAPLTVDDMVGGVLSAMSADQLPSPEHRAAFAAQVHAALDGRDVVTEQVRVWLQFGLPIQGSGDRLYRLQLAHPGFWRHPRGNDPLIERFRGFGGKPGSKEAHMEQPPSPVGARYVDPSAEEVLIPGVKISDLYRRNMTQPYVLQRLSERAWWVQSSHYGTVFHVGDQGVLIMDTLEGVYDNIVQAVASVTDKPITAAVYPHYHADHIGDIGKYVEAAQQQGRELRIIGSAKTAQAMEKSRSSFPPPTEVVDWPRGEFDFEGLTVQLHGFEWAAHTDDHAAWLLVDDRIIHAPDLINPDQPPFWRFAGNERFRWHEDNLRQIYDLGWDHLSGSHGNVGIRVDIDFELQFVADLKQAVGNAMEAHPFSGFVDPSANAHTSFLANFFGTVAREATEALRPRYGQLYGFDHATPPNAEMVAWAMYEYR</sequence>
<keyword evidence="5" id="KW-1185">Reference proteome</keyword>
<evidence type="ECO:0000259" key="3">
    <source>
        <dbReference type="SMART" id="SM00849"/>
    </source>
</evidence>
<dbReference type="EMBL" id="BOPB01000031">
    <property type="protein sequence ID" value="GIJ24239.1"/>
    <property type="molecule type" value="Genomic_DNA"/>
</dbReference>
<dbReference type="Pfam" id="PF00753">
    <property type="entry name" value="Lactamase_B"/>
    <property type="match status" value="1"/>
</dbReference>
<dbReference type="InterPro" id="IPR001279">
    <property type="entry name" value="Metallo-B-lactamas"/>
</dbReference>
<dbReference type="Proteomes" id="UP000643165">
    <property type="component" value="Unassembled WGS sequence"/>
</dbReference>
<organism evidence="4 5">
    <name type="scientific">Micromonospora lutea</name>
    <dbReference type="NCBI Taxonomy" id="419825"/>
    <lineage>
        <taxon>Bacteria</taxon>
        <taxon>Bacillati</taxon>
        <taxon>Actinomycetota</taxon>
        <taxon>Actinomycetes</taxon>
        <taxon>Micromonosporales</taxon>
        <taxon>Micromonosporaceae</taxon>
        <taxon>Micromonospora</taxon>
    </lineage>
</organism>
<dbReference type="InterPro" id="IPR036866">
    <property type="entry name" value="RibonucZ/Hydroxyglut_hydro"/>
</dbReference>
<accession>A0ABQ4J260</accession>
<dbReference type="InterPro" id="IPR041698">
    <property type="entry name" value="Methyltransf_25"/>
</dbReference>
<dbReference type="RefSeq" id="WP_204003639.1">
    <property type="nucleotide sequence ID" value="NZ_BOPB01000031.1"/>
</dbReference>
<dbReference type="InterPro" id="IPR051052">
    <property type="entry name" value="Diverse_substrate_MTase"/>
</dbReference>
<evidence type="ECO:0000256" key="1">
    <source>
        <dbReference type="ARBA" id="ARBA00022603"/>
    </source>
</evidence>
<evidence type="ECO:0000313" key="5">
    <source>
        <dbReference type="Proteomes" id="UP000643165"/>
    </source>
</evidence>
<dbReference type="SUPFAM" id="SSF56281">
    <property type="entry name" value="Metallo-hydrolase/oxidoreductase"/>
    <property type="match status" value="1"/>
</dbReference>
<dbReference type="InterPro" id="IPR029063">
    <property type="entry name" value="SAM-dependent_MTases_sf"/>
</dbReference>
<gene>
    <name evidence="4" type="ORF">Vlu01_48630</name>
</gene>
<dbReference type="PANTHER" id="PTHR44942:SF4">
    <property type="entry name" value="METHYLTRANSFERASE TYPE 11 DOMAIN-CONTAINING PROTEIN"/>
    <property type="match status" value="1"/>
</dbReference>
<dbReference type="Pfam" id="PF13649">
    <property type="entry name" value="Methyltransf_25"/>
    <property type="match status" value="1"/>
</dbReference>
<name>A0ABQ4J260_9ACTN</name>
<dbReference type="SMART" id="SM00849">
    <property type="entry name" value="Lactamase_B"/>
    <property type="match status" value="1"/>
</dbReference>
<evidence type="ECO:0000313" key="4">
    <source>
        <dbReference type="EMBL" id="GIJ24239.1"/>
    </source>
</evidence>